<keyword evidence="9 12" id="KW-0472">Membrane</keyword>
<dbReference type="InterPro" id="IPR001264">
    <property type="entry name" value="Glyco_trans_51"/>
</dbReference>
<accession>A0AA88FFA3</accession>
<dbReference type="PANTHER" id="PTHR30400">
    <property type="entry name" value="MONOFUNCTIONAL BIOSYNTHETIC PEPTIDOGLYCAN TRANSGLYCOSYLASE"/>
    <property type="match status" value="1"/>
</dbReference>
<evidence type="ECO:0000256" key="9">
    <source>
        <dbReference type="ARBA" id="ARBA00023136"/>
    </source>
</evidence>
<dbReference type="GO" id="GO:0008360">
    <property type="term" value="P:regulation of cell shape"/>
    <property type="evidence" value="ECO:0007669"/>
    <property type="project" value="UniProtKB-KW"/>
</dbReference>
<keyword evidence="4" id="KW-0808">Transferase</keyword>
<dbReference type="GO" id="GO:0016763">
    <property type="term" value="F:pentosyltransferase activity"/>
    <property type="evidence" value="ECO:0007669"/>
    <property type="project" value="InterPro"/>
</dbReference>
<keyword evidence="15" id="KW-1185">Reference proteome</keyword>
<proteinExistence type="predicted"/>
<evidence type="ECO:0000256" key="4">
    <source>
        <dbReference type="ARBA" id="ARBA00022679"/>
    </source>
</evidence>
<evidence type="ECO:0000256" key="10">
    <source>
        <dbReference type="ARBA" id="ARBA00023316"/>
    </source>
</evidence>
<name>A0AA88FFA3_9BACT</name>
<keyword evidence="8 12" id="KW-1133">Transmembrane helix</keyword>
<evidence type="ECO:0000256" key="11">
    <source>
        <dbReference type="SAM" id="MobiDB-lite"/>
    </source>
</evidence>
<evidence type="ECO:0000256" key="8">
    <source>
        <dbReference type="ARBA" id="ARBA00022989"/>
    </source>
</evidence>
<dbReference type="Gene3D" id="1.10.3810.10">
    <property type="entry name" value="Biosynthetic peptidoglycan transglycosylase-like"/>
    <property type="match status" value="1"/>
</dbReference>
<dbReference type="Proteomes" id="UP000326380">
    <property type="component" value="Unassembled WGS sequence"/>
</dbReference>
<dbReference type="InterPro" id="IPR011812">
    <property type="entry name" value="Pep_trsgly"/>
</dbReference>
<keyword evidence="5 12" id="KW-0812">Transmembrane</keyword>
<dbReference type="InterPro" id="IPR036950">
    <property type="entry name" value="PBP_transglycosylase"/>
</dbReference>
<keyword evidence="7" id="KW-0573">Peptidoglycan synthesis</keyword>
<feature type="domain" description="Glycosyl transferase family 51" evidence="13">
    <location>
        <begin position="482"/>
        <end position="641"/>
    </location>
</feature>
<dbReference type="SUPFAM" id="SSF53955">
    <property type="entry name" value="Lysozyme-like"/>
    <property type="match status" value="1"/>
</dbReference>
<dbReference type="PANTHER" id="PTHR30400:SF0">
    <property type="entry name" value="BIOSYNTHETIC PEPTIDOGLYCAN TRANSGLYCOSYLASE"/>
    <property type="match status" value="1"/>
</dbReference>
<keyword evidence="3" id="KW-0328">Glycosyltransferase</keyword>
<dbReference type="AlphaFoldDB" id="A0AA88FFA3"/>
<dbReference type="GO" id="GO:0009274">
    <property type="term" value="C:peptidoglycan-based cell wall"/>
    <property type="evidence" value="ECO:0007669"/>
    <property type="project" value="InterPro"/>
</dbReference>
<evidence type="ECO:0000256" key="2">
    <source>
        <dbReference type="ARBA" id="ARBA00022519"/>
    </source>
</evidence>
<evidence type="ECO:0000256" key="1">
    <source>
        <dbReference type="ARBA" id="ARBA00022475"/>
    </source>
</evidence>
<evidence type="ECO:0000313" key="15">
    <source>
        <dbReference type="Proteomes" id="UP000326380"/>
    </source>
</evidence>
<dbReference type="GO" id="GO:0016020">
    <property type="term" value="C:membrane"/>
    <property type="evidence" value="ECO:0007669"/>
    <property type="project" value="InterPro"/>
</dbReference>
<organism evidence="14 15">
    <name type="scientific">Hymenobacter busanensis</name>
    <dbReference type="NCBI Taxonomy" id="2607656"/>
    <lineage>
        <taxon>Bacteria</taxon>
        <taxon>Pseudomonadati</taxon>
        <taxon>Bacteroidota</taxon>
        <taxon>Cytophagia</taxon>
        <taxon>Cytophagales</taxon>
        <taxon>Hymenobacteraceae</taxon>
        <taxon>Hymenobacter</taxon>
    </lineage>
</organism>
<evidence type="ECO:0000256" key="6">
    <source>
        <dbReference type="ARBA" id="ARBA00022960"/>
    </source>
</evidence>
<keyword evidence="6" id="KW-0133">Cell shape</keyword>
<keyword evidence="2" id="KW-0997">Cell inner membrane</keyword>
<evidence type="ECO:0000313" key="14">
    <source>
        <dbReference type="EMBL" id="KAA9327009.1"/>
    </source>
</evidence>
<dbReference type="EMBL" id="VTWU01000007">
    <property type="protein sequence ID" value="KAA9327009.1"/>
    <property type="molecule type" value="Genomic_DNA"/>
</dbReference>
<feature type="transmembrane region" description="Helical" evidence="12">
    <location>
        <begin position="29"/>
        <end position="50"/>
    </location>
</feature>
<dbReference type="GO" id="GO:0071555">
    <property type="term" value="P:cell wall organization"/>
    <property type="evidence" value="ECO:0007669"/>
    <property type="project" value="UniProtKB-KW"/>
</dbReference>
<evidence type="ECO:0000256" key="5">
    <source>
        <dbReference type="ARBA" id="ARBA00022692"/>
    </source>
</evidence>
<dbReference type="GO" id="GO:0009252">
    <property type="term" value="P:peptidoglycan biosynthetic process"/>
    <property type="evidence" value="ECO:0007669"/>
    <property type="project" value="UniProtKB-KW"/>
</dbReference>
<evidence type="ECO:0000259" key="13">
    <source>
        <dbReference type="Pfam" id="PF00912"/>
    </source>
</evidence>
<feature type="region of interest" description="Disordered" evidence="11">
    <location>
        <begin position="721"/>
        <end position="756"/>
    </location>
</feature>
<dbReference type="InterPro" id="IPR023346">
    <property type="entry name" value="Lysozyme-like_dom_sf"/>
</dbReference>
<reference evidence="14 15" key="1">
    <citation type="submission" date="2019-09" db="EMBL/GenBank/DDBJ databases">
        <title>Genome sequence of Hymenobacter sp. M3.</title>
        <authorList>
            <person name="Srinivasan S."/>
        </authorList>
    </citation>
    <scope>NUCLEOTIDE SEQUENCE [LARGE SCALE GENOMIC DNA]</scope>
    <source>
        <strain evidence="14 15">M3</strain>
    </source>
</reference>
<comment type="caution">
    <text evidence="14">The sequence shown here is derived from an EMBL/GenBank/DDBJ whole genome shotgun (WGS) entry which is preliminary data.</text>
</comment>
<sequence length="756" mass="84274">MRAWGSARKWPAPRAYLPVSRVNPKAKKIVLWTLGALAVLLLVGLGVFLLKREQLLRYALGQAKQKIERRYPVTLTLGPARFTDLNSVQIDGIALVPKGSADTLLTARSVNASISLRSLFARRPVFSNLQIVRARLTAHKTEAGADNYGFLLKKRGQAAVARDTTQGTNYGLLANQLLEAGFDNLPDEADFRDFLVTYDSPRHQARLTMPQLTIDDGDLAGELAVVLDSVSNRIGLRGHVEPGDYEAQVEVYGQNRRPVLVPYVQRRYGARVQFDTLRLSLTGKEMDDENLTVRGAASAANFAVNHPKLATADIKVRRGGLDFVATLGRNHASLDKGSVIRLNRMELYPQLSVRLRPEIKRINPDPRMPTAKPYTGKLAGLEVAVKVESAETKTNDFFASLPEGVFDVLQGVQGTGTLQYRMSAALDMTRIDSLQFDSGLKKSADFSITRFGQVDLRKLNTEFPYTAYNDKGDSVKTFLVGPSNPDFVPFDQVSNYLKYAIVTAEDPRFFTHKGFMEKAFVKSAIQNIKEKRFARGGSTLSMQLVKNVFLTREKVVARKIEEALIVWIIENNRLVSKQRMMEVYLNIIEWGPSRYRWPNGERGVYGVGEAAQFYYGKEPRNLNLQESLYLASIIPKPKYARYSFDAYGDLRRSTRYFFRLIADIMAARGYIPQDEADNLSRSVSLTGPARQFMSFAARPDTTRTTAVADSSQFEPINLIDLLNTGGASPDEGVNTTAPRQDEEPAQGDKKGKDGGK</sequence>
<keyword evidence="10" id="KW-0961">Cell wall biogenesis/degradation</keyword>
<evidence type="ECO:0000256" key="3">
    <source>
        <dbReference type="ARBA" id="ARBA00022676"/>
    </source>
</evidence>
<evidence type="ECO:0000256" key="12">
    <source>
        <dbReference type="SAM" id="Phobius"/>
    </source>
</evidence>
<feature type="compositionally biased region" description="Basic and acidic residues" evidence="11">
    <location>
        <begin position="739"/>
        <end position="756"/>
    </location>
</feature>
<evidence type="ECO:0000256" key="7">
    <source>
        <dbReference type="ARBA" id="ARBA00022984"/>
    </source>
</evidence>
<keyword evidence="1" id="KW-1003">Cell membrane</keyword>
<gene>
    <name evidence="14" type="ORF">F0P96_17320</name>
</gene>
<protein>
    <submittedName>
        <fullName evidence="14">Penicillin-binding protein</fullName>
    </submittedName>
</protein>
<dbReference type="Pfam" id="PF00912">
    <property type="entry name" value="Transgly"/>
    <property type="match status" value="1"/>
</dbReference>